<dbReference type="Gene3D" id="3.30.710.10">
    <property type="entry name" value="Potassium Channel Kv1.1, Chain A"/>
    <property type="match status" value="1"/>
</dbReference>
<feature type="compositionally biased region" description="Low complexity" evidence="1">
    <location>
        <begin position="318"/>
        <end position="330"/>
    </location>
</feature>
<gene>
    <name evidence="2" type="ORF">EK21DRAFT_86098</name>
</gene>
<dbReference type="Proteomes" id="UP000799777">
    <property type="component" value="Unassembled WGS sequence"/>
</dbReference>
<reference evidence="2" key="1">
    <citation type="journal article" date="2020" name="Stud. Mycol.">
        <title>101 Dothideomycetes genomes: a test case for predicting lifestyles and emergence of pathogens.</title>
        <authorList>
            <person name="Haridas S."/>
            <person name="Albert R."/>
            <person name="Binder M."/>
            <person name="Bloem J."/>
            <person name="Labutti K."/>
            <person name="Salamov A."/>
            <person name="Andreopoulos B."/>
            <person name="Baker S."/>
            <person name="Barry K."/>
            <person name="Bills G."/>
            <person name="Bluhm B."/>
            <person name="Cannon C."/>
            <person name="Castanera R."/>
            <person name="Culley D."/>
            <person name="Daum C."/>
            <person name="Ezra D."/>
            <person name="Gonzalez J."/>
            <person name="Henrissat B."/>
            <person name="Kuo A."/>
            <person name="Liang C."/>
            <person name="Lipzen A."/>
            <person name="Lutzoni F."/>
            <person name="Magnuson J."/>
            <person name="Mondo S."/>
            <person name="Nolan M."/>
            <person name="Ohm R."/>
            <person name="Pangilinan J."/>
            <person name="Park H.-J."/>
            <person name="Ramirez L."/>
            <person name="Alfaro M."/>
            <person name="Sun H."/>
            <person name="Tritt A."/>
            <person name="Yoshinaga Y."/>
            <person name="Zwiers L.-H."/>
            <person name="Turgeon B."/>
            <person name="Goodwin S."/>
            <person name="Spatafora J."/>
            <person name="Crous P."/>
            <person name="Grigoriev I."/>
        </authorList>
    </citation>
    <scope>NUCLEOTIDE SEQUENCE</scope>
    <source>
        <strain evidence="2">CBS 110217</strain>
    </source>
</reference>
<name>A0A9P4HFG6_9PLEO</name>
<keyword evidence="3" id="KW-1185">Reference proteome</keyword>
<feature type="region of interest" description="Disordered" evidence="1">
    <location>
        <begin position="20"/>
        <end position="44"/>
    </location>
</feature>
<dbReference type="InterPro" id="IPR011333">
    <property type="entry name" value="SKP1/BTB/POZ_sf"/>
</dbReference>
<dbReference type="OrthoDB" id="3685561at2759"/>
<dbReference type="EMBL" id="ML978165">
    <property type="protein sequence ID" value="KAF2033608.1"/>
    <property type="molecule type" value="Genomic_DNA"/>
</dbReference>
<dbReference type="AlphaFoldDB" id="A0A9P4HFG6"/>
<evidence type="ECO:0000256" key="1">
    <source>
        <dbReference type="SAM" id="MobiDB-lite"/>
    </source>
</evidence>
<sequence>MPVPKIKRNAYFQTAILDPNNKTPAPPIRKYRSAAPSRSPTPPTGTLTVTVGQRVWHLPKALVAKHSTYFAQLCQDLSHDQFTLDHIDANDFANLAAYLHSKIYTLNEHVEGYRAIRSNTTAYLLGAHLGAKAYTDAALRTLYRIFEPLARMNGSNARLSSIRASDVEFVCARTTAGNGLRKLFVDAVAARWSELDLVGVGPDADGLAGGVRWRDVLGNYVDLRERLEGSLGMGDSRRGRILKRVEEYVGGEVQSGLKGGGEDLGGMGERSRKVLQPKTRVRSLTRRGERNGKMMGRVRSDGAGEEGIRTWRDGSFGGEESSGVEEVAAGTEDDLMIVDKDE</sequence>
<organism evidence="2 3">
    <name type="scientific">Setomelanomma holmii</name>
    <dbReference type="NCBI Taxonomy" id="210430"/>
    <lineage>
        <taxon>Eukaryota</taxon>
        <taxon>Fungi</taxon>
        <taxon>Dikarya</taxon>
        <taxon>Ascomycota</taxon>
        <taxon>Pezizomycotina</taxon>
        <taxon>Dothideomycetes</taxon>
        <taxon>Pleosporomycetidae</taxon>
        <taxon>Pleosporales</taxon>
        <taxon>Pleosporineae</taxon>
        <taxon>Phaeosphaeriaceae</taxon>
        <taxon>Setomelanomma</taxon>
    </lineage>
</organism>
<evidence type="ECO:0000313" key="2">
    <source>
        <dbReference type="EMBL" id="KAF2033608.1"/>
    </source>
</evidence>
<proteinExistence type="predicted"/>
<evidence type="ECO:0008006" key="4">
    <source>
        <dbReference type="Google" id="ProtNLM"/>
    </source>
</evidence>
<feature type="compositionally biased region" description="Low complexity" evidence="1">
    <location>
        <begin position="33"/>
        <end position="44"/>
    </location>
</feature>
<accession>A0A9P4HFG6</accession>
<feature type="compositionally biased region" description="Basic and acidic residues" evidence="1">
    <location>
        <begin position="286"/>
        <end position="312"/>
    </location>
</feature>
<protein>
    <recommendedName>
        <fullName evidence="4">BTB domain-containing protein</fullName>
    </recommendedName>
</protein>
<feature type="region of interest" description="Disordered" evidence="1">
    <location>
        <begin position="280"/>
        <end position="342"/>
    </location>
</feature>
<comment type="caution">
    <text evidence="2">The sequence shown here is derived from an EMBL/GenBank/DDBJ whole genome shotgun (WGS) entry which is preliminary data.</text>
</comment>
<evidence type="ECO:0000313" key="3">
    <source>
        <dbReference type="Proteomes" id="UP000799777"/>
    </source>
</evidence>